<sequence>MEVRKAVEEGDDMLWGIGTIGIVLHTLCTAGAGVGLVLGFVFFLVGFGEMKNRSRTLSSLVLSKDTLMIVGTMGVVLVYFLLSYWNLKMIGDATFPGLLGSAIREISGRQLLTAAFLYTLWTTISLYWLMPKVFSFDGLGLKVRLFTLGAAGASFLYGIITIVST</sequence>
<reference evidence="2 3" key="1">
    <citation type="submission" date="2024-11" db="EMBL/GenBank/DDBJ databases">
        <title>Identification and Characterization of a Novel Fosfomycin Bacillithiol Transferase FosB8 in Paenibacillus illinoisensis.</title>
        <authorList>
            <person name="Lu W."/>
        </authorList>
    </citation>
    <scope>NUCLEOTIDE SEQUENCE [LARGE SCALE GENOMIC DNA]</scope>
    <source>
        <strain evidence="2 3">WP77</strain>
    </source>
</reference>
<gene>
    <name evidence="2" type="ORF">ACINKY_23555</name>
</gene>
<feature type="transmembrane region" description="Helical" evidence="1">
    <location>
        <begin position="107"/>
        <end position="129"/>
    </location>
</feature>
<dbReference type="Proteomes" id="UP001618531">
    <property type="component" value="Unassembled WGS sequence"/>
</dbReference>
<keyword evidence="3" id="KW-1185">Reference proteome</keyword>
<dbReference type="EMBL" id="JBIYSL010000005">
    <property type="protein sequence ID" value="MFK0525190.1"/>
    <property type="molecule type" value="Genomic_DNA"/>
</dbReference>
<protein>
    <recommendedName>
        <fullName evidence="4">Yip1 domain-containing protein</fullName>
    </recommendedName>
</protein>
<proteinExistence type="predicted"/>
<evidence type="ECO:0000313" key="3">
    <source>
        <dbReference type="Proteomes" id="UP001618531"/>
    </source>
</evidence>
<dbReference type="RefSeq" id="WP_402877904.1">
    <property type="nucleotide sequence ID" value="NZ_JBIYSL010000005.1"/>
</dbReference>
<evidence type="ECO:0000313" key="2">
    <source>
        <dbReference type="EMBL" id="MFK0525190.1"/>
    </source>
</evidence>
<comment type="caution">
    <text evidence="2">The sequence shown here is derived from an EMBL/GenBank/DDBJ whole genome shotgun (WGS) entry which is preliminary data.</text>
</comment>
<feature type="transmembrane region" description="Helical" evidence="1">
    <location>
        <begin position="141"/>
        <end position="163"/>
    </location>
</feature>
<feature type="transmembrane region" description="Helical" evidence="1">
    <location>
        <begin position="66"/>
        <end position="87"/>
    </location>
</feature>
<feature type="transmembrane region" description="Helical" evidence="1">
    <location>
        <begin position="20"/>
        <end position="45"/>
    </location>
</feature>
<accession>A0ABW8HZS9</accession>
<evidence type="ECO:0008006" key="4">
    <source>
        <dbReference type="Google" id="ProtNLM"/>
    </source>
</evidence>
<organism evidence="2 3">
    <name type="scientific">Paenibacillus illinoisensis</name>
    <dbReference type="NCBI Taxonomy" id="59845"/>
    <lineage>
        <taxon>Bacteria</taxon>
        <taxon>Bacillati</taxon>
        <taxon>Bacillota</taxon>
        <taxon>Bacilli</taxon>
        <taxon>Bacillales</taxon>
        <taxon>Paenibacillaceae</taxon>
        <taxon>Paenibacillus</taxon>
    </lineage>
</organism>
<keyword evidence="1" id="KW-0472">Membrane</keyword>
<keyword evidence="1" id="KW-1133">Transmembrane helix</keyword>
<name>A0ABW8HZS9_9BACL</name>
<evidence type="ECO:0000256" key="1">
    <source>
        <dbReference type="SAM" id="Phobius"/>
    </source>
</evidence>
<keyword evidence="1" id="KW-0812">Transmembrane</keyword>